<evidence type="ECO:0000256" key="5">
    <source>
        <dbReference type="SAM" id="MobiDB-lite"/>
    </source>
</evidence>
<dbReference type="GO" id="GO:0004803">
    <property type="term" value="F:transposase activity"/>
    <property type="evidence" value="ECO:0007669"/>
    <property type="project" value="InterPro"/>
</dbReference>
<dbReference type="GO" id="GO:0006313">
    <property type="term" value="P:DNA transposition"/>
    <property type="evidence" value="ECO:0007669"/>
    <property type="project" value="InterPro"/>
</dbReference>
<evidence type="ECO:0000256" key="3">
    <source>
        <dbReference type="ARBA" id="ARBA00023125"/>
    </source>
</evidence>
<evidence type="ECO:0000313" key="8">
    <source>
        <dbReference type="EMBL" id="AST89870.1"/>
    </source>
</evidence>
<keyword evidence="9" id="KW-1185">Reference proteome</keyword>
<keyword evidence="6" id="KW-0812">Transmembrane</keyword>
<dbReference type="AlphaFoldDB" id="A0A223KK51"/>
<keyword evidence="2" id="KW-0815">Transposition</keyword>
<gene>
    <name evidence="8" type="ORF">BC6307_00545</name>
</gene>
<dbReference type="EMBL" id="CP018866">
    <property type="protein sequence ID" value="AST89870.1"/>
    <property type="molecule type" value="Genomic_DNA"/>
</dbReference>
<protein>
    <submittedName>
        <fullName evidence="8">Transposase</fullName>
    </submittedName>
</protein>
<dbReference type="NCBIfam" id="NF033592">
    <property type="entry name" value="transpos_IS4_1"/>
    <property type="match status" value="1"/>
</dbReference>
<evidence type="ECO:0000313" key="9">
    <source>
        <dbReference type="Proteomes" id="UP000215224"/>
    </source>
</evidence>
<evidence type="ECO:0000256" key="2">
    <source>
        <dbReference type="ARBA" id="ARBA00022578"/>
    </source>
</evidence>
<name>A0A223KK51_9BACI</name>
<feature type="transmembrane region" description="Helical" evidence="6">
    <location>
        <begin position="314"/>
        <end position="331"/>
    </location>
</feature>
<dbReference type="InterPro" id="IPR002559">
    <property type="entry name" value="Transposase_11"/>
</dbReference>
<dbReference type="Gene3D" id="3.90.350.10">
    <property type="entry name" value="Transposase Inhibitor Protein From Tn5, Chain A, domain 1"/>
    <property type="match status" value="1"/>
</dbReference>
<keyword evidence="6" id="KW-1133">Transmembrane helix</keyword>
<dbReference type="Pfam" id="PF01609">
    <property type="entry name" value="DDE_Tnp_1"/>
    <property type="match status" value="1"/>
</dbReference>
<evidence type="ECO:0000256" key="4">
    <source>
        <dbReference type="ARBA" id="ARBA00023172"/>
    </source>
</evidence>
<reference evidence="8 9" key="1">
    <citation type="submission" date="2016-12" db="EMBL/GenBank/DDBJ databases">
        <title>The whole genome sequencing and assembly of Bacillus cohnii DSM 6307T strain.</title>
        <authorList>
            <person name="Lee Y.-J."/>
            <person name="Yi H."/>
            <person name="Bahn Y.-S."/>
            <person name="Kim J.F."/>
            <person name="Lee D.-W."/>
        </authorList>
    </citation>
    <scope>NUCLEOTIDE SEQUENCE [LARGE SCALE GENOMIC DNA]</scope>
    <source>
        <strain evidence="8 9">DSM 6307</strain>
    </source>
</reference>
<comment type="similarity">
    <text evidence="1">Belongs to the transposase 11 family.</text>
</comment>
<feature type="domain" description="Transposase IS4-like" evidence="7">
    <location>
        <begin position="121"/>
        <end position="327"/>
    </location>
</feature>
<dbReference type="Proteomes" id="UP000215224">
    <property type="component" value="Chromosome"/>
</dbReference>
<evidence type="ECO:0000256" key="1">
    <source>
        <dbReference type="ARBA" id="ARBA00010075"/>
    </source>
</evidence>
<keyword evidence="4" id="KW-0233">DNA recombination</keyword>
<dbReference type="PANTHER" id="PTHR33258:SF1">
    <property type="entry name" value="TRANSPOSASE INSL FOR INSERTION SEQUENCE ELEMENT IS186A-RELATED"/>
    <property type="match status" value="1"/>
</dbReference>
<dbReference type="PANTHER" id="PTHR33258">
    <property type="entry name" value="TRANSPOSASE INSL FOR INSERTION SEQUENCE ELEMENT IS186A-RELATED"/>
    <property type="match status" value="1"/>
</dbReference>
<sequence length="404" mass="47173">MNKKSIGREMLICQCLSLLPTEDFDCRLMDYRNYKLSTKSLIRTFVSAQLDQWSSYSHMEEKLQAYPKLREEIGIEEISGSQLSRRINDLPTELVQKLFIKVVENLSELTKGLQGLPNGLGRLRIVDSTEIRLPQNLCDWANISKKQTGVKMHTRLTVASSDVVFPDKIVPSSGRLSDFESSDVMIEKSDSIYIMDRGYPSRENLQSWQEKGVSFVVRISKSLRLGMLEEFTPTHPSVVRDAKVSYTVSQPPVRYVEFIDEKKRTYRILTDRFDLADQQIMELYRARWMIELFFKWIKQHLRLTKIWSTKPQGIWNQMFLALIAYVLSLIIKLQTHSKKSPWEFFRLLQTYLFKTVSSFEKALNIKKKRTSKGRQKVPISKNKLTPELGNVAMDKKGIKKRKRR</sequence>
<dbReference type="RefSeq" id="WP_094366013.1">
    <property type="nucleotide sequence ID" value="NZ_CP018866.1"/>
</dbReference>
<dbReference type="GO" id="GO:0003677">
    <property type="term" value="F:DNA binding"/>
    <property type="evidence" value="ECO:0007669"/>
    <property type="project" value="UniProtKB-KW"/>
</dbReference>
<evidence type="ECO:0000256" key="6">
    <source>
        <dbReference type="SAM" id="Phobius"/>
    </source>
</evidence>
<dbReference type="InterPro" id="IPR012337">
    <property type="entry name" value="RNaseH-like_sf"/>
</dbReference>
<dbReference type="InterPro" id="IPR047952">
    <property type="entry name" value="Transpos_IS4"/>
</dbReference>
<evidence type="ECO:0000259" key="7">
    <source>
        <dbReference type="Pfam" id="PF01609"/>
    </source>
</evidence>
<proteinExistence type="inferred from homology"/>
<dbReference type="SUPFAM" id="SSF53098">
    <property type="entry name" value="Ribonuclease H-like"/>
    <property type="match status" value="1"/>
</dbReference>
<feature type="region of interest" description="Disordered" evidence="5">
    <location>
        <begin position="370"/>
        <end position="404"/>
    </location>
</feature>
<keyword evidence="6" id="KW-0472">Membrane</keyword>
<dbReference type="KEGG" id="bcoh:BC6307_00545"/>
<keyword evidence="3" id="KW-0238">DNA-binding</keyword>
<organism evidence="8 9">
    <name type="scientific">Sutcliffiella cohnii</name>
    <dbReference type="NCBI Taxonomy" id="33932"/>
    <lineage>
        <taxon>Bacteria</taxon>
        <taxon>Bacillati</taxon>
        <taxon>Bacillota</taxon>
        <taxon>Bacilli</taxon>
        <taxon>Bacillales</taxon>
        <taxon>Bacillaceae</taxon>
        <taxon>Sutcliffiella</taxon>
    </lineage>
</organism>
<accession>A0A223KK51</accession>